<dbReference type="GO" id="GO:0006297">
    <property type="term" value="P:nucleotide-excision repair, DNA gap filling"/>
    <property type="evidence" value="ECO:0007669"/>
    <property type="project" value="TreeGrafter"/>
</dbReference>
<dbReference type="SUPFAM" id="SSF56091">
    <property type="entry name" value="DNA ligase/mRNA capping enzyme, catalytic domain"/>
    <property type="match status" value="1"/>
</dbReference>
<evidence type="ECO:0000256" key="4">
    <source>
        <dbReference type="ARBA" id="ARBA00022598"/>
    </source>
</evidence>
<dbReference type="Pfam" id="PF04679">
    <property type="entry name" value="DNA_ligase_A_C"/>
    <property type="match status" value="1"/>
</dbReference>
<dbReference type="InterPro" id="IPR016059">
    <property type="entry name" value="DNA_ligase_ATP-dep_CS"/>
</dbReference>
<feature type="region of interest" description="Disordered" evidence="13">
    <location>
        <begin position="658"/>
        <end position="685"/>
    </location>
</feature>
<dbReference type="GO" id="GO:0006303">
    <property type="term" value="P:double-strand break repair via nonhomologous end joining"/>
    <property type="evidence" value="ECO:0007669"/>
    <property type="project" value="TreeGrafter"/>
</dbReference>
<evidence type="ECO:0000259" key="14">
    <source>
        <dbReference type="PROSITE" id="PS50160"/>
    </source>
</evidence>
<reference evidence="16" key="1">
    <citation type="submission" date="2021-05" db="EMBL/GenBank/DDBJ databases">
        <title>The genome of the haptophyte Pavlova lutheri (Diacronema luteri, Pavlovales) - a model for lipid biosynthesis in eukaryotic algae.</title>
        <authorList>
            <person name="Hulatt C.J."/>
            <person name="Posewitz M.C."/>
        </authorList>
    </citation>
    <scope>NUCLEOTIDE SEQUENCE</scope>
    <source>
        <strain evidence="16">NIVA-4/92</strain>
    </source>
</reference>
<dbReference type="PANTHER" id="PTHR45997:SF1">
    <property type="entry name" value="DNA LIGASE 4"/>
    <property type="match status" value="1"/>
</dbReference>
<evidence type="ECO:0000256" key="2">
    <source>
        <dbReference type="ARBA" id="ARBA00004123"/>
    </source>
</evidence>
<evidence type="ECO:0000256" key="3">
    <source>
        <dbReference type="ARBA" id="ARBA00007572"/>
    </source>
</evidence>
<dbReference type="PROSITE" id="PS00697">
    <property type="entry name" value="DNA_LIGASE_A1"/>
    <property type="match status" value="1"/>
</dbReference>
<feature type="region of interest" description="Disordered" evidence="13">
    <location>
        <begin position="802"/>
        <end position="835"/>
    </location>
</feature>
<dbReference type="Gene3D" id="3.40.50.10190">
    <property type="entry name" value="BRCT domain"/>
    <property type="match status" value="2"/>
</dbReference>
<dbReference type="EMBL" id="JAGTXO010000011">
    <property type="protein sequence ID" value="KAG8464932.1"/>
    <property type="molecule type" value="Genomic_DNA"/>
</dbReference>
<evidence type="ECO:0000256" key="8">
    <source>
        <dbReference type="ARBA" id="ARBA00023172"/>
    </source>
</evidence>
<dbReference type="AlphaFoldDB" id="A0A8J6C7Y3"/>
<comment type="similarity">
    <text evidence="3 12">Belongs to the ATP-dependent DNA ligase family.</text>
</comment>
<keyword evidence="5" id="KW-0677">Repeat</keyword>
<evidence type="ECO:0000256" key="11">
    <source>
        <dbReference type="RuleBase" id="RU000617"/>
    </source>
</evidence>
<dbReference type="InterPro" id="IPR012310">
    <property type="entry name" value="DNA_ligase_ATP-dep_cent"/>
</dbReference>
<dbReference type="InterPro" id="IPR012309">
    <property type="entry name" value="DNA_ligase_ATP-dep_C"/>
</dbReference>
<organism evidence="16 17">
    <name type="scientific">Diacronema lutheri</name>
    <name type="common">Unicellular marine alga</name>
    <name type="synonym">Monochrysis lutheri</name>
    <dbReference type="NCBI Taxonomy" id="2081491"/>
    <lineage>
        <taxon>Eukaryota</taxon>
        <taxon>Haptista</taxon>
        <taxon>Haptophyta</taxon>
        <taxon>Pavlovophyceae</taxon>
        <taxon>Pavlovales</taxon>
        <taxon>Pavlovaceae</taxon>
        <taxon>Diacronema</taxon>
    </lineage>
</organism>
<dbReference type="Pfam" id="PF04675">
    <property type="entry name" value="DNA_ligase_A_N"/>
    <property type="match status" value="1"/>
</dbReference>
<feature type="domain" description="BRCT" evidence="15">
    <location>
        <begin position="995"/>
        <end position="1071"/>
    </location>
</feature>
<sequence length="1073" mass="114470">MASGEVSALYKFSRLCDWLRRIEDLSSQTAPLSGGGGHAARGRQQRVSKQETVRALFREIREVGAKAGAPHADLHDFLRLLIPEEDKARAYKLQDKVFTELYITALQCGESTKQAMREWHARPQHAAAGGTVPLRGDIADVFSRLLQERHAHSAGLSVRELNARLDAFSAARVGAKGAGDTILTPLFRALDYREHKWLIRILLKNLKLGCKTDTILAAYHPSAGELFGQSASLVDVSRKCAAPGFVPTGAELQVFTPACAMLALGCTIEKAARKLASADFIVEDKLDGERVMVHFERSPARVEFWTRRRKDASAIYAPSMGAIVRAALAPSVTSAIVDGEMMVWDEEKGRHLEFGHNRQRSTAQGAHLHHALYAFDLLLLNGRSLLARPLAERRALLAQSVVCVPHRFETVEGETILRATRGGGGAAGGSGGASGVGGAGGGVAARIAERLNEAMGLGREGLMLKPLDSKYEPDSRGWLKIKPDYVAGAFRTLDVLIVGGYYGTAAAGRHWKSNGVSHFLLGLRAPLETAVASRTEHPPIFTFAKVGTGYGEEDLTKMRALLDPHAVKWTEPPPHLCGWKPSKADDRPDVWYPPAHSLVVELKAFELVRSDVKVWRAGLCLRFPRVQRVRYGKGPDDAATMDEVAALHDELCRTGRTLSNAGGARGEAGDADAEGGTDALGADAQPAAKRRKAAPIVLGGKLPASYVHDNLTVKADLFGGRELVVLTAADTRERLFLLAAQLGARLSVNVGARTELVIVDAELVLLGDDGARRSMLAQRRALDQTAVLLVRAARAFAAARADGPSGAAGGAADGGALNGSPKARGAGGGKARATGAGAPSFERLDIVTSDWLEACGEAGELVPIEPRHALHMSDRTAAAREQLMDEWGDRYAQPATATELRAAMALVRQQRTARAGAERAEAGARDALAPAVAVRAAMRDALLDDAGLLRLDPPPHGALRHPRLCVALVPAEFGRGVPGAEHPLRGCLGCAAVELRLLGATVVRDVCDIVTTVVLPDDAAAAARAARELRAQFTVLHGTGALVHAIVYVQAAWVDACRRDGGWADETPHLVAP</sequence>
<dbReference type="GO" id="GO:0032807">
    <property type="term" value="C:DNA ligase IV complex"/>
    <property type="evidence" value="ECO:0007669"/>
    <property type="project" value="TreeGrafter"/>
</dbReference>
<dbReference type="GO" id="GO:0003677">
    <property type="term" value="F:DNA binding"/>
    <property type="evidence" value="ECO:0007669"/>
    <property type="project" value="InterPro"/>
</dbReference>
<protein>
    <recommendedName>
        <fullName evidence="11">DNA ligase</fullName>
        <ecNumber evidence="11">6.5.1.1</ecNumber>
    </recommendedName>
</protein>
<keyword evidence="8 11" id="KW-0233">DNA recombination</keyword>
<evidence type="ECO:0000256" key="10">
    <source>
        <dbReference type="ARBA" id="ARBA00034003"/>
    </source>
</evidence>
<keyword evidence="11" id="KW-0234">DNA repair</keyword>
<dbReference type="SUPFAM" id="SSF50249">
    <property type="entry name" value="Nucleic acid-binding proteins"/>
    <property type="match status" value="1"/>
</dbReference>
<dbReference type="GO" id="GO:0006310">
    <property type="term" value="P:DNA recombination"/>
    <property type="evidence" value="ECO:0007669"/>
    <property type="project" value="UniProtKB-KW"/>
</dbReference>
<dbReference type="Gene3D" id="3.30.470.30">
    <property type="entry name" value="DNA ligase/mRNA capping enzyme"/>
    <property type="match status" value="1"/>
</dbReference>
<dbReference type="InterPro" id="IPR012340">
    <property type="entry name" value="NA-bd_OB-fold"/>
</dbReference>
<proteinExistence type="inferred from homology"/>
<dbReference type="InterPro" id="IPR036599">
    <property type="entry name" value="DNA_ligase_N_sf"/>
</dbReference>
<evidence type="ECO:0000313" key="17">
    <source>
        <dbReference type="Proteomes" id="UP000751190"/>
    </source>
</evidence>
<evidence type="ECO:0000256" key="12">
    <source>
        <dbReference type="RuleBase" id="RU004196"/>
    </source>
</evidence>
<comment type="subcellular location">
    <subcellularLocation>
        <location evidence="2">Nucleus</location>
    </subcellularLocation>
</comment>
<dbReference type="Gene3D" id="2.40.50.140">
    <property type="entry name" value="Nucleic acid-binding proteins"/>
    <property type="match status" value="1"/>
</dbReference>
<comment type="catalytic activity">
    <reaction evidence="10 11">
        <text>ATP + (deoxyribonucleotide)n-3'-hydroxyl + 5'-phospho-(deoxyribonucleotide)m = (deoxyribonucleotide)n+m + AMP + diphosphate.</text>
        <dbReference type="EC" id="6.5.1.1"/>
    </reaction>
</comment>
<dbReference type="PROSITE" id="PS50160">
    <property type="entry name" value="DNA_LIGASE_A3"/>
    <property type="match status" value="1"/>
</dbReference>
<dbReference type="InterPro" id="IPR012308">
    <property type="entry name" value="DNA_ligase_ATP-dep_N"/>
</dbReference>
<evidence type="ECO:0000256" key="5">
    <source>
        <dbReference type="ARBA" id="ARBA00022737"/>
    </source>
</evidence>
<evidence type="ECO:0000259" key="15">
    <source>
        <dbReference type="PROSITE" id="PS50172"/>
    </source>
</evidence>
<evidence type="ECO:0000256" key="6">
    <source>
        <dbReference type="ARBA" id="ARBA00022741"/>
    </source>
</evidence>
<dbReference type="InterPro" id="IPR000977">
    <property type="entry name" value="DNA_ligase_ATP-dep"/>
</dbReference>
<dbReference type="GO" id="GO:0071897">
    <property type="term" value="P:DNA biosynthetic process"/>
    <property type="evidence" value="ECO:0007669"/>
    <property type="project" value="InterPro"/>
</dbReference>
<dbReference type="PROSITE" id="PS00333">
    <property type="entry name" value="DNA_LIGASE_A2"/>
    <property type="match status" value="1"/>
</dbReference>
<feature type="compositionally biased region" description="Low complexity" evidence="13">
    <location>
        <begin position="676"/>
        <end position="685"/>
    </location>
</feature>
<keyword evidence="6 11" id="KW-0547">Nucleotide-binding</keyword>
<dbReference type="OrthoDB" id="151490at2759"/>
<gene>
    <name evidence="16" type="ORF">KFE25_012295</name>
</gene>
<dbReference type="Proteomes" id="UP000751190">
    <property type="component" value="Unassembled WGS sequence"/>
</dbReference>
<dbReference type="NCBIfam" id="TIGR00574">
    <property type="entry name" value="dnl1"/>
    <property type="match status" value="1"/>
</dbReference>
<evidence type="ECO:0000256" key="13">
    <source>
        <dbReference type="SAM" id="MobiDB-lite"/>
    </source>
</evidence>
<comment type="caution">
    <text evidence="16">The sequence shown here is derived from an EMBL/GenBank/DDBJ whole genome shotgun (WGS) entry which is preliminary data.</text>
</comment>
<evidence type="ECO:0000256" key="7">
    <source>
        <dbReference type="ARBA" id="ARBA00022840"/>
    </source>
</evidence>
<dbReference type="Pfam" id="PF01068">
    <property type="entry name" value="DNA_ligase_A_M"/>
    <property type="match status" value="1"/>
</dbReference>
<accession>A0A8J6C7Y3</accession>
<name>A0A8J6C7Y3_DIALT</name>
<dbReference type="InterPro" id="IPR036420">
    <property type="entry name" value="BRCT_dom_sf"/>
</dbReference>
<dbReference type="InterPro" id="IPR001357">
    <property type="entry name" value="BRCT_dom"/>
</dbReference>
<keyword evidence="11" id="KW-0227">DNA damage</keyword>
<keyword evidence="4 11" id="KW-0436">Ligase</keyword>
<dbReference type="Gene3D" id="3.30.1490.70">
    <property type="match status" value="1"/>
</dbReference>
<dbReference type="EC" id="6.5.1.1" evidence="11"/>
<evidence type="ECO:0000313" key="16">
    <source>
        <dbReference type="EMBL" id="KAG8464932.1"/>
    </source>
</evidence>
<keyword evidence="9" id="KW-0539">Nucleus</keyword>
<feature type="compositionally biased region" description="Gly residues" evidence="13">
    <location>
        <begin position="806"/>
        <end position="817"/>
    </location>
</feature>
<dbReference type="PANTHER" id="PTHR45997">
    <property type="entry name" value="DNA LIGASE 4"/>
    <property type="match status" value="1"/>
</dbReference>
<feature type="domain" description="ATP-dependent DNA ligase family profile" evidence="14">
    <location>
        <begin position="372"/>
        <end position="525"/>
    </location>
</feature>
<evidence type="ECO:0000256" key="1">
    <source>
        <dbReference type="ARBA" id="ARBA00001946"/>
    </source>
</evidence>
<evidence type="ECO:0000256" key="9">
    <source>
        <dbReference type="ARBA" id="ARBA00023242"/>
    </source>
</evidence>
<comment type="cofactor">
    <cofactor evidence="1">
        <name>Mg(2+)</name>
        <dbReference type="ChEBI" id="CHEBI:18420"/>
    </cofactor>
</comment>
<dbReference type="Gene3D" id="1.10.3260.10">
    <property type="entry name" value="DNA ligase, ATP-dependent, N-terminal domain"/>
    <property type="match status" value="1"/>
</dbReference>
<keyword evidence="7 11" id="KW-0067">ATP-binding</keyword>
<keyword evidence="17" id="KW-1185">Reference proteome</keyword>
<dbReference type="GO" id="GO:0003910">
    <property type="term" value="F:DNA ligase (ATP) activity"/>
    <property type="evidence" value="ECO:0007669"/>
    <property type="project" value="UniProtKB-EC"/>
</dbReference>
<dbReference type="GO" id="GO:0005524">
    <property type="term" value="F:ATP binding"/>
    <property type="evidence" value="ECO:0007669"/>
    <property type="project" value="UniProtKB-KW"/>
</dbReference>
<dbReference type="OMA" id="TVMIESH"/>
<dbReference type="PROSITE" id="PS50172">
    <property type="entry name" value="BRCT"/>
    <property type="match status" value="1"/>
</dbReference>
<dbReference type="InterPro" id="IPR029710">
    <property type="entry name" value="LIG4"/>
</dbReference>